<reference evidence="1" key="1">
    <citation type="journal article" date="2019" name="bioRxiv">
        <title>The Genome of the Zebra Mussel, Dreissena polymorpha: A Resource for Invasive Species Research.</title>
        <authorList>
            <person name="McCartney M.A."/>
            <person name="Auch B."/>
            <person name="Kono T."/>
            <person name="Mallez S."/>
            <person name="Zhang Y."/>
            <person name="Obille A."/>
            <person name="Becker A."/>
            <person name="Abrahante J.E."/>
            <person name="Garbe J."/>
            <person name="Badalamenti J.P."/>
            <person name="Herman A."/>
            <person name="Mangelson H."/>
            <person name="Liachko I."/>
            <person name="Sullivan S."/>
            <person name="Sone E.D."/>
            <person name="Koren S."/>
            <person name="Silverstein K.A.T."/>
            <person name="Beckman K.B."/>
            <person name="Gohl D.M."/>
        </authorList>
    </citation>
    <scope>NUCLEOTIDE SEQUENCE</scope>
    <source>
        <strain evidence="1">Duluth1</strain>
        <tissue evidence="1">Whole animal</tissue>
    </source>
</reference>
<organism evidence="1 2">
    <name type="scientific">Dreissena polymorpha</name>
    <name type="common">Zebra mussel</name>
    <name type="synonym">Mytilus polymorpha</name>
    <dbReference type="NCBI Taxonomy" id="45954"/>
    <lineage>
        <taxon>Eukaryota</taxon>
        <taxon>Metazoa</taxon>
        <taxon>Spiralia</taxon>
        <taxon>Lophotrochozoa</taxon>
        <taxon>Mollusca</taxon>
        <taxon>Bivalvia</taxon>
        <taxon>Autobranchia</taxon>
        <taxon>Heteroconchia</taxon>
        <taxon>Euheterodonta</taxon>
        <taxon>Imparidentia</taxon>
        <taxon>Neoheterodontei</taxon>
        <taxon>Myida</taxon>
        <taxon>Dreissenoidea</taxon>
        <taxon>Dreissenidae</taxon>
        <taxon>Dreissena</taxon>
    </lineage>
</organism>
<sequence>MNEPTHRLKDPISIRWLSMEGTVKTIQQCYGCIVAYLQSNEGRNTVGDNIAEGLLKEVTHLKCSVLSVILSDILSAIGVLCRQLQSDLLDSKCP</sequence>
<dbReference type="Proteomes" id="UP000828390">
    <property type="component" value="Unassembled WGS sequence"/>
</dbReference>
<evidence type="ECO:0000313" key="1">
    <source>
        <dbReference type="EMBL" id="KAH3780708.1"/>
    </source>
</evidence>
<gene>
    <name evidence="1" type="ORF">DPMN_158529</name>
</gene>
<comment type="caution">
    <text evidence="1">The sequence shown here is derived from an EMBL/GenBank/DDBJ whole genome shotgun (WGS) entry which is preliminary data.</text>
</comment>
<name>A0A9D4IQY1_DREPO</name>
<reference evidence="1" key="2">
    <citation type="submission" date="2020-11" db="EMBL/GenBank/DDBJ databases">
        <authorList>
            <person name="McCartney M.A."/>
            <person name="Auch B."/>
            <person name="Kono T."/>
            <person name="Mallez S."/>
            <person name="Becker A."/>
            <person name="Gohl D.M."/>
            <person name="Silverstein K.A.T."/>
            <person name="Koren S."/>
            <person name="Bechman K.B."/>
            <person name="Herman A."/>
            <person name="Abrahante J.E."/>
            <person name="Garbe J."/>
        </authorList>
    </citation>
    <scope>NUCLEOTIDE SEQUENCE</scope>
    <source>
        <strain evidence="1">Duluth1</strain>
        <tissue evidence="1">Whole animal</tissue>
    </source>
</reference>
<evidence type="ECO:0000313" key="2">
    <source>
        <dbReference type="Proteomes" id="UP000828390"/>
    </source>
</evidence>
<protein>
    <submittedName>
        <fullName evidence="1">Uncharacterized protein</fullName>
    </submittedName>
</protein>
<keyword evidence="2" id="KW-1185">Reference proteome</keyword>
<proteinExistence type="predicted"/>
<dbReference type="EMBL" id="JAIWYP010000008">
    <property type="protein sequence ID" value="KAH3780708.1"/>
    <property type="molecule type" value="Genomic_DNA"/>
</dbReference>
<accession>A0A9D4IQY1</accession>
<dbReference type="AlphaFoldDB" id="A0A9D4IQY1"/>